<evidence type="ECO:0000313" key="6">
    <source>
        <dbReference type="EMBL" id="KAJ7197945.1"/>
    </source>
</evidence>
<evidence type="ECO:0000256" key="1">
    <source>
        <dbReference type="ARBA" id="ARBA00022679"/>
    </source>
</evidence>
<comment type="caution">
    <text evidence="6">The sequence shown here is derived from an EMBL/GenBank/DDBJ whole genome shotgun (WGS) entry which is preliminary data.</text>
</comment>
<dbReference type="Proteomes" id="UP001219525">
    <property type="component" value="Unassembled WGS sequence"/>
</dbReference>
<dbReference type="PROSITE" id="PS00109">
    <property type="entry name" value="PROTEIN_KINASE_TYR"/>
    <property type="match status" value="1"/>
</dbReference>
<dbReference type="InterPro" id="IPR051681">
    <property type="entry name" value="Ser/Thr_Kinases-Pseudokinases"/>
</dbReference>
<evidence type="ECO:0000256" key="3">
    <source>
        <dbReference type="ARBA" id="ARBA00022777"/>
    </source>
</evidence>
<dbReference type="PROSITE" id="PS50011">
    <property type="entry name" value="PROTEIN_KINASE_DOM"/>
    <property type="match status" value="1"/>
</dbReference>
<keyword evidence="2" id="KW-0547">Nucleotide-binding</keyword>
<dbReference type="InterPro" id="IPR000719">
    <property type="entry name" value="Prot_kinase_dom"/>
</dbReference>
<dbReference type="GO" id="GO:0004674">
    <property type="term" value="F:protein serine/threonine kinase activity"/>
    <property type="evidence" value="ECO:0007669"/>
    <property type="project" value="TreeGrafter"/>
</dbReference>
<evidence type="ECO:0000256" key="4">
    <source>
        <dbReference type="ARBA" id="ARBA00022840"/>
    </source>
</evidence>
<dbReference type="SUPFAM" id="SSF56112">
    <property type="entry name" value="Protein kinase-like (PK-like)"/>
    <property type="match status" value="1"/>
</dbReference>
<reference evidence="6" key="1">
    <citation type="submission" date="2023-03" db="EMBL/GenBank/DDBJ databases">
        <title>Massive genome expansion in bonnet fungi (Mycena s.s.) driven by repeated elements and novel gene families across ecological guilds.</title>
        <authorList>
            <consortium name="Lawrence Berkeley National Laboratory"/>
            <person name="Harder C.B."/>
            <person name="Miyauchi S."/>
            <person name="Viragh M."/>
            <person name="Kuo A."/>
            <person name="Thoen E."/>
            <person name="Andreopoulos B."/>
            <person name="Lu D."/>
            <person name="Skrede I."/>
            <person name="Drula E."/>
            <person name="Henrissat B."/>
            <person name="Morin E."/>
            <person name="Kohler A."/>
            <person name="Barry K."/>
            <person name="LaButti K."/>
            <person name="Morin E."/>
            <person name="Salamov A."/>
            <person name="Lipzen A."/>
            <person name="Mereny Z."/>
            <person name="Hegedus B."/>
            <person name="Baldrian P."/>
            <person name="Stursova M."/>
            <person name="Weitz H."/>
            <person name="Taylor A."/>
            <person name="Grigoriev I.V."/>
            <person name="Nagy L.G."/>
            <person name="Martin F."/>
            <person name="Kauserud H."/>
        </authorList>
    </citation>
    <scope>NUCLEOTIDE SEQUENCE</scope>
    <source>
        <strain evidence="6">9144</strain>
    </source>
</reference>
<dbReference type="Gene3D" id="1.10.510.10">
    <property type="entry name" value="Transferase(Phosphotransferase) domain 1"/>
    <property type="match status" value="1"/>
</dbReference>
<keyword evidence="1" id="KW-0808">Transferase</keyword>
<keyword evidence="7" id="KW-1185">Reference proteome</keyword>
<dbReference type="PANTHER" id="PTHR44329">
    <property type="entry name" value="SERINE/THREONINE-PROTEIN KINASE TNNI3K-RELATED"/>
    <property type="match status" value="1"/>
</dbReference>
<dbReference type="Pfam" id="PF07714">
    <property type="entry name" value="PK_Tyr_Ser-Thr"/>
    <property type="match status" value="1"/>
</dbReference>
<dbReference type="AlphaFoldDB" id="A0AAD6Y2G8"/>
<dbReference type="PANTHER" id="PTHR44329:SF288">
    <property type="entry name" value="MITOGEN-ACTIVATED PROTEIN KINASE KINASE KINASE 20"/>
    <property type="match status" value="1"/>
</dbReference>
<dbReference type="InterPro" id="IPR001245">
    <property type="entry name" value="Ser-Thr/Tyr_kinase_cat_dom"/>
</dbReference>
<accession>A0AAD6Y2G8</accession>
<feature type="domain" description="Protein kinase" evidence="5">
    <location>
        <begin position="23"/>
        <end position="303"/>
    </location>
</feature>
<dbReference type="EMBL" id="JARJCW010000075">
    <property type="protein sequence ID" value="KAJ7197945.1"/>
    <property type="molecule type" value="Genomic_DNA"/>
</dbReference>
<evidence type="ECO:0000313" key="7">
    <source>
        <dbReference type="Proteomes" id="UP001219525"/>
    </source>
</evidence>
<keyword evidence="3 6" id="KW-0418">Kinase</keyword>
<keyword evidence="4" id="KW-0067">ATP-binding</keyword>
<dbReference type="GO" id="GO:0005524">
    <property type="term" value="F:ATP binding"/>
    <property type="evidence" value="ECO:0007669"/>
    <property type="project" value="UniProtKB-KW"/>
</dbReference>
<gene>
    <name evidence="6" type="ORF">GGX14DRAFT_374548</name>
</gene>
<dbReference type="InterPro" id="IPR008266">
    <property type="entry name" value="Tyr_kinase_AS"/>
</dbReference>
<proteinExistence type="predicted"/>
<evidence type="ECO:0000259" key="5">
    <source>
        <dbReference type="PROSITE" id="PS50011"/>
    </source>
</evidence>
<evidence type="ECO:0000256" key="2">
    <source>
        <dbReference type="ARBA" id="ARBA00022741"/>
    </source>
</evidence>
<organism evidence="6 7">
    <name type="scientific">Mycena pura</name>
    <dbReference type="NCBI Taxonomy" id="153505"/>
    <lineage>
        <taxon>Eukaryota</taxon>
        <taxon>Fungi</taxon>
        <taxon>Dikarya</taxon>
        <taxon>Basidiomycota</taxon>
        <taxon>Agaricomycotina</taxon>
        <taxon>Agaricomycetes</taxon>
        <taxon>Agaricomycetidae</taxon>
        <taxon>Agaricales</taxon>
        <taxon>Marasmiineae</taxon>
        <taxon>Mycenaceae</taxon>
        <taxon>Mycena</taxon>
    </lineage>
</organism>
<name>A0AAD6Y2G8_9AGAR</name>
<protein>
    <submittedName>
        <fullName evidence="6">Kinase-like domain-containing protein</fullName>
    </submittedName>
</protein>
<dbReference type="InterPro" id="IPR011009">
    <property type="entry name" value="Kinase-like_dom_sf"/>
</dbReference>
<sequence>MIVKLSVAYNKLPSALFTSGVTECDKDPRFGGGFGDIYQASLAGNKVALKRIRVFSGDEGYHHVWRVRCFIHPNRASPLKFNAQQFCREALIWQALQHPCILPFIGLDCDTFPGFLTLVSPWMENNTVLKYLKANGKASVDKLLFEIAQGLQYLHSKNLVHGDLRGVNILITDEGSACLADFGLSYFSETTTTTSSARAGCIQWMAPELIDPSKFGKRFLRTPATDVYAFGCVCLELYTGMPPFGRLPGSAAIFQVPDGKRPERPTGDATMSEALWGLVGDCWAQQSAERPQSEAVVERMELLNTAKV</sequence>